<evidence type="ECO:0000256" key="2">
    <source>
        <dbReference type="ARBA" id="ARBA00022692"/>
    </source>
</evidence>
<evidence type="ECO:0000259" key="8">
    <source>
        <dbReference type="Pfam" id="PF20684"/>
    </source>
</evidence>
<evidence type="ECO:0000256" key="1">
    <source>
        <dbReference type="ARBA" id="ARBA00004141"/>
    </source>
</evidence>
<dbReference type="EMBL" id="JAUEPN010000005">
    <property type="protein sequence ID" value="KAK3294441.1"/>
    <property type="molecule type" value="Genomic_DNA"/>
</dbReference>
<dbReference type="InterPro" id="IPR049326">
    <property type="entry name" value="Rhodopsin_dom_fungi"/>
</dbReference>
<feature type="transmembrane region" description="Helical" evidence="7">
    <location>
        <begin position="37"/>
        <end position="57"/>
    </location>
</feature>
<comment type="subcellular location">
    <subcellularLocation>
        <location evidence="1">Membrane</location>
        <topology evidence="1">Multi-pass membrane protein</topology>
    </subcellularLocation>
</comment>
<sequence>MDSFVQEAFTLLGIGLFVIGLRFHVRISSSGIKNLRVDDYLMIVAAVAYSVETYLAYSVGAFWKGLANNAMTDEQRRVLDPTSEEYHLRVNGSKTQVAGWSTYTLLLWVIKAAMCSLYLRLTDGLGFETRIYAGFILIGTTWLAVVLSILLGCHPFEKNWQIYPDPGNSCQPAISRIDIFVTVVLNVVTDLYLLTIPIPMLWASSLKPLKKAGVILLFSGGVFITAAGILRCVLIITDPVNGAQKAGSWAVRETFVAVVTSNLPIVSSLIARCFRPLIGSLRSPSSSKASQRGDGQRRGFILEDKNPRRGMGPRSVNPIPNFSMNASEENIYPRSDGAGGTASCDIDLESARGLHVRAGVIMKQTSIEVIETLKCGDETSGENVGDYYLVTQSQREADRAARKPSPGRRRRSSSTFRLGRAG</sequence>
<organism evidence="9 10">
    <name type="scientific">Chaetomium fimeti</name>
    <dbReference type="NCBI Taxonomy" id="1854472"/>
    <lineage>
        <taxon>Eukaryota</taxon>
        <taxon>Fungi</taxon>
        <taxon>Dikarya</taxon>
        <taxon>Ascomycota</taxon>
        <taxon>Pezizomycotina</taxon>
        <taxon>Sordariomycetes</taxon>
        <taxon>Sordariomycetidae</taxon>
        <taxon>Sordariales</taxon>
        <taxon>Chaetomiaceae</taxon>
        <taxon>Chaetomium</taxon>
    </lineage>
</organism>
<reference evidence="9" key="1">
    <citation type="journal article" date="2023" name="Mol. Phylogenet. Evol.">
        <title>Genome-scale phylogeny and comparative genomics of the fungal order Sordariales.</title>
        <authorList>
            <person name="Hensen N."/>
            <person name="Bonometti L."/>
            <person name="Westerberg I."/>
            <person name="Brannstrom I.O."/>
            <person name="Guillou S."/>
            <person name="Cros-Aarteil S."/>
            <person name="Calhoun S."/>
            <person name="Haridas S."/>
            <person name="Kuo A."/>
            <person name="Mondo S."/>
            <person name="Pangilinan J."/>
            <person name="Riley R."/>
            <person name="LaButti K."/>
            <person name="Andreopoulos B."/>
            <person name="Lipzen A."/>
            <person name="Chen C."/>
            <person name="Yan M."/>
            <person name="Daum C."/>
            <person name="Ng V."/>
            <person name="Clum A."/>
            <person name="Steindorff A."/>
            <person name="Ohm R.A."/>
            <person name="Martin F."/>
            <person name="Silar P."/>
            <person name="Natvig D.O."/>
            <person name="Lalanne C."/>
            <person name="Gautier V."/>
            <person name="Ament-Velasquez S.L."/>
            <person name="Kruys A."/>
            <person name="Hutchinson M.I."/>
            <person name="Powell A.J."/>
            <person name="Barry K."/>
            <person name="Miller A.N."/>
            <person name="Grigoriev I.V."/>
            <person name="Debuchy R."/>
            <person name="Gladieux P."/>
            <person name="Hiltunen Thoren M."/>
            <person name="Johannesson H."/>
        </authorList>
    </citation>
    <scope>NUCLEOTIDE SEQUENCE</scope>
    <source>
        <strain evidence="9">CBS 168.71</strain>
    </source>
</reference>
<feature type="transmembrane region" description="Helical" evidence="7">
    <location>
        <begin position="131"/>
        <end position="151"/>
    </location>
</feature>
<keyword evidence="4 7" id="KW-0472">Membrane</keyword>
<dbReference type="InterPro" id="IPR052337">
    <property type="entry name" value="SAT4-like"/>
</dbReference>
<protein>
    <recommendedName>
        <fullName evidence="8">Rhodopsin domain-containing protein</fullName>
    </recommendedName>
</protein>
<name>A0AAE0HF00_9PEZI</name>
<keyword evidence="10" id="KW-1185">Reference proteome</keyword>
<comment type="similarity">
    <text evidence="5">Belongs to the SAT4 family.</text>
</comment>
<dbReference type="Proteomes" id="UP001278766">
    <property type="component" value="Unassembled WGS sequence"/>
</dbReference>
<evidence type="ECO:0000256" key="3">
    <source>
        <dbReference type="ARBA" id="ARBA00022989"/>
    </source>
</evidence>
<gene>
    <name evidence="9" type="ORF">B0H64DRAFT_463329</name>
</gene>
<proteinExistence type="inferred from homology"/>
<dbReference type="AlphaFoldDB" id="A0AAE0HF00"/>
<feature type="region of interest" description="Disordered" evidence="6">
    <location>
        <begin position="390"/>
        <end position="422"/>
    </location>
</feature>
<evidence type="ECO:0000313" key="9">
    <source>
        <dbReference type="EMBL" id="KAK3294441.1"/>
    </source>
</evidence>
<evidence type="ECO:0000313" key="10">
    <source>
        <dbReference type="Proteomes" id="UP001278766"/>
    </source>
</evidence>
<feature type="transmembrane region" description="Helical" evidence="7">
    <location>
        <begin position="100"/>
        <end position="119"/>
    </location>
</feature>
<feature type="domain" description="Rhodopsin" evidence="8">
    <location>
        <begin position="21"/>
        <end position="271"/>
    </location>
</feature>
<evidence type="ECO:0000256" key="7">
    <source>
        <dbReference type="SAM" id="Phobius"/>
    </source>
</evidence>
<evidence type="ECO:0000256" key="5">
    <source>
        <dbReference type="ARBA" id="ARBA00038359"/>
    </source>
</evidence>
<feature type="transmembrane region" description="Helical" evidence="7">
    <location>
        <begin position="214"/>
        <end position="236"/>
    </location>
</feature>
<feature type="transmembrane region" description="Helical" evidence="7">
    <location>
        <begin position="179"/>
        <end position="202"/>
    </location>
</feature>
<dbReference type="Pfam" id="PF20684">
    <property type="entry name" value="Fung_rhodopsin"/>
    <property type="match status" value="1"/>
</dbReference>
<evidence type="ECO:0000256" key="6">
    <source>
        <dbReference type="SAM" id="MobiDB-lite"/>
    </source>
</evidence>
<keyword evidence="3 7" id="KW-1133">Transmembrane helix</keyword>
<dbReference type="GeneID" id="87844540"/>
<dbReference type="GO" id="GO:0016020">
    <property type="term" value="C:membrane"/>
    <property type="evidence" value="ECO:0007669"/>
    <property type="project" value="UniProtKB-SubCell"/>
</dbReference>
<dbReference type="PANTHER" id="PTHR33048:SF2">
    <property type="entry name" value="SRPK"/>
    <property type="match status" value="1"/>
</dbReference>
<reference evidence="9" key="2">
    <citation type="submission" date="2023-06" db="EMBL/GenBank/DDBJ databases">
        <authorList>
            <consortium name="Lawrence Berkeley National Laboratory"/>
            <person name="Haridas S."/>
            <person name="Hensen N."/>
            <person name="Bonometti L."/>
            <person name="Westerberg I."/>
            <person name="Brannstrom I.O."/>
            <person name="Guillou S."/>
            <person name="Cros-Aarteil S."/>
            <person name="Calhoun S."/>
            <person name="Kuo A."/>
            <person name="Mondo S."/>
            <person name="Pangilinan J."/>
            <person name="Riley R."/>
            <person name="Labutti K."/>
            <person name="Andreopoulos B."/>
            <person name="Lipzen A."/>
            <person name="Chen C."/>
            <person name="Yanf M."/>
            <person name="Daum C."/>
            <person name="Ng V."/>
            <person name="Clum A."/>
            <person name="Steindorff A."/>
            <person name="Ohm R."/>
            <person name="Martin F."/>
            <person name="Silar P."/>
            <person name="Natvig D."/>
            <person name="Lalanne C."/>
            <person name="Gautier V."/>
            <person name="Ament-Velasquez S.L."/>
            <person name="Kruys A."/>
            <person name="Hutchinson M.I."/>
            <person name="Powell A.J."/>
            <person name="Barry K."/>
            <person name="Miller A.N."/>
            <person name="Grigoriev I.V."/>
            <person name="Debuchy R."/>
            <person name="Gladieux P."/>
            <person name="Thoren M.H."/>
            <person name="Johannesson H."/>
        </authorList>
    </citation>
    <scope>NUCLEOTIDE SEQUENCE</scope>
    <source>
        <strain evidence="9">CBS 168.71</strain>
    </source>
</reference>
<dbReference type="RefSeq" id="XP_062657955.1">
    <property type="nucleotide sequence ID" value="XM_062807592.1"/>
</dbReference>
<comment type="caution">
    <text evidence="9">The sequence shown here is derived from an EMBL/GenBank/DDBJ whole genome shotgun (WGS) entry which is preliminary data.</text>
</comment>
<dbReference type="PANTHER" id="PTHR33048">
    <property type="entry name" value="PTH11-LIKE INTEGRAL MEMBRANE PROTEIN (AFU_ORTHOLOGUE AFUA_5G11245)"/>
    <property type="match status" value="1"/>
</dbReference>
<feature type="transmembrane region" description="Helical" evidence="7">
    <location>
        <begin position="6"/>
        <end position="25"/>
    </location>
</feature>
<evidence type="ECO:0000256" key="4">
    <source>
        <dbReference type="ARBA" id="ARBA00023136"/>
    </source>
</evidence>
<keyword evidence="2 7" id="KW-0812">Transmembrane</keyword>
<feature type="compositionally biased region" description="Basic and acidic residues" evidence="6">
    <location>
        <begin position="294"/>
        <end position="307"/>
    </location>
</feature>
<accession>A0AAE0HF00</accession>
<feature type="compositionally biased region" description="Low complexity" evidence="6">
    <location>
        <begin position="413"/>
        <end position="422"/>
    </location>
</feature>
<feature type="region of interest" description="Disordered" evidence="6">
    <location>
        <begin position="282"/>
        <end position="323"/>
    </location>
</feature>